<dbReference type="NCBIfam" id="TIGR03352">
    <property type="entry name" value="VI_chp_3"/>
    <property type="match status" value="1"/>
</dbReference>
<protein>
    <submittedName>
        <fullName evidence="1">Type VI secretion system protein VasD</fullName>
    </submittedName>
</protein>
<gene>
    <name evidence="1" type="ORF">HNR39_001058</name>
</gene>
<dbReference type="RefSeq" id="WP_245182320.1">
    <property type="nucleotide sequence ID" value="NZ_JAAOZT010000006.1"/>
</dbReference>
<organism evidence="1 2">
    <name type="scientific">Glaciimonas immobilis</name>
    <dbReference type="NCBI Taxonomy" id="728004"/>
    <lineage>
        <taxon>Bacteria</taxon>
        <taxon>Pseudomonadati</taxon>
        <taxon>Pseudomonadota</taxon>
        <taxon>Betaproteobacteria</taxon>
        <taxon>Burkholderiales</taxon>
        <taxon>Oxalobacteraceae</taxon>
        <taxon>Glaciimonas</taxon>
    </lineage>
</organism>
<dbReference type="PANTHER" id="PTHR37625:SF4">
    <property type="entry name" value="OUTER MEMBRANE LIPOPROTEIN"/>
    <property type="match status" value="1"/>
</dbReference>
<sequence>MLLLILSQAACGTGPVVKEQIKIDLEIEASKDVNTTDRGLAAPIMVRVYELKSGTTFEAADFFSLQRDGKSLLAADLLATDEFILRPDSNQLIKRKAHPETTTIGVIAGFRELGKSVWRATYRLEPAPEARWYRAAIPANKAKLKIDIHQQAISITKLD</sequence>
<accession>A0A840RRK5</accession>
<name>A0A840RRK5_9BURK</name>
<dbReference type="Proteomes" id="UP000571084">
    <property type="component" value="Unassembled WGS sequence"/>
</dbReference>
<dbReference type="AlphaFoldDB" id="A0A840RRK5"/>
<comment type="caution">
    <text evidence="1">The sequence shown here is derived from an EMBL/GenBank/DDBJ whole genome shotgun (WGS) entry which is preliminary data.</text>
</comment>
<proteinExistence type="predicted"/>
<dbReference type="InterPro" id="IPR017734">
    <property type="entry name" value="T6SS_SciN"/>
</dbReference>
<dbReference type="Gene3D" id="2.60.40.4150">
    <property type="entry name" value="Type VI secretion system, lipoprotein SciN"/>
    <property type="match status" value="1"/>
</dbReference>
<dbReference type="Pfam" id="PF12790">
    <property type="entry name" value="T6SS-SciN"/>
    <property type="match status" value="1"/>
</dbReference>
<reference evidence="1 2" key="1">
    <citation type="submission" date="2020-08" db="EMBL/GenBank/DDBJ databases">
        <title>Genomic Encyclopedia of Type Strains, Phase IV (KMG-IV): sequencing the most valuable type-strain genomes for metagenomic binning, comparative biology and taxonomic classification.</title>
        <authorList>
            <person name="Goeker M."/>
        </authorList>
    </citation>
    <scope>NUCLEOTIDE SEQUENCE [LARGE SCALE GENOMIC DNA]</scope>
    <source>
        <strain evidence="1 2">DSM 23240</strain>
    </source>
</reference>
<keyword evidence="2" id="KW-1185">Reference proteome</keyword>
<evidence type="ECO:0000313" key="1">
    <source>
        <dbReference type="EMBL" id="MBB5199231.1"/>
    </source>
</evidence>
<evidence type="ECO:0000313" key="2">
    <source>
        <dbReference type="Proteomes" id="UP000571084"/>
    </source>
</evidence>
<dbReference type="InterPro" id="IPR038706">
    <property type="entry name" value="Type_VI_SciN-like_sf"/>
</dbReference>
<dbReference type="PANTHER" id="PTHR37625">
    <property type="entry name" value="OUTER MEMBRANE LIPOPROTEIN-RELATED"/>
    <property type="match status" value="1"/>
</dbReference>
<dbReference type="EMBL" id="JACHHQ010000002">
    <property type="protein sequence ID" value="MBB5199231.1"/>
    <property type="molecule type" value="Genomic_DNA"/>
</dbReference>